<evidence type="ECO:0000313" key="1">
    <source>
        <dbReference type="EMBL" id="OHU51468.1"/>
    </source>
</evidence>
<dbReference type="Proteomes" id="UP000180043">
    <property type="component" value="Unassembled WGS sequence"/>
</dbReference>
<reference evidence="1 2" key="1">
    <citation type="submission" date="2016-10" db="EMBL/GenBank/DDBJ databases">
        <title>Evaluation of Human, Veterinary and Environmental Mycobacterium chelonae Isolates by Core Genome Phylogenomic Analysis, Targeted Gene Comparison, and Anti-microbial Susceptibility Patterns: A Tale of Mistaken Identities.</title>
        <authorList>
            <person name="Fogelson S.B."/>
            <person name="Camus A.C."/>
            <person name="Lorenz W."/>
            <person name="Vasireddy R."/>
            <person name="Vasireddy S."/>
            <person name="Smith T."/>
            <person name="Brown-Elliott B.A."/>
            <person name="Wallace R.J.Jr."/>
            <person name="Hasan N.A."/>
            <person name="Reischl U."/>
            <person name="Sanchez S."/>
        </authorList>
    </citation>
    <scope>NUCLEOTIDE SEQUENCE [LARGE SCALE GENOMIC DNA]</scope>
    <source>
        <strain evidence="1 2">15515</strain>
    </source>
</reference>
<sequence length="85" mass="9361">MNIRVSVAVKALSLVLGSLFTGTALVGDLRGATMSEKRECSVVHYFYGFRCTRTDGHTGRHAYYGCHWPANDVDPESQLPDQEAV</sequence>
<gene>
    <name evidence="1" type="ORF">BKG82_23005</name>
</gene>
<proteinExistence type="predicted"/>
<organism evidence="1 2">
    <name type="scientific">Mycobacteroides chelonae</name>
    <name type="common">Mycobacterium chelonae</name>
    <dbReference type="NCBI Taxonomy" id="1774"/>
    <lineage>
        <taxon>Bacteria</taxon>
        <taxon>Bacillati</taxon>
        <taxon>Actinomycetota</taxon>
        <taxon>Actinomycetes</taxon>
        <taxon>Mycobacteriales</taxon>
        <taxon>Mycobacteriaceae</taxon>
        <taxon>Mycobacteroides</taxon>
    </lineage>
</organism>
<accession>A0A1S1LJZ1</accession>
<dbReference type="AlphaFoldDB" id="A0A1S1LJZ1"/>
<protein>
    <submittedName>
        <fullName evidence="1">Uncharacterized protein</fullName>
    </submittedName>
</protein>
<evidence type="ECO:0000313" key="2">
    <source>
        <dbReference type="Proteomes" id="UP000180043"/>
    </source>
</evidence>
<comment type="caution">
    <text evidence="1">The sequence shown here is derived from an EMBL/GenBank/DDBJ whole genome shotgun (WGS) entry which is preliminary data.</text>
</comment>
<name>A0A1S1LJZ1_MYCCH</name>
<dbReference type="EMBL" id="MLIQ01000023">
    <property type="protein sequence ID" value="OHU51468.1"/>
    <property type="molecule type" value="Genomic_DNA"/>
</dbReference>